<dbReference type="InterPro" id="IPR028082">
    <property type="entry name" value="Peripla_BP_I"/>
</dbReference>
<evidence type="ECO:0000256" key="2">
    <source>
        <dbReference type="ARBA" id="ARBA00007639"/>
    </source>
</evidence>
<feature type="domain" description="Periplasmic binding protein" evidence="4">
    <location>
        <begin position="90"/>
        <end position="334"/>
    </location>
</feature>
<dbReference type="PANTHER" id="PTHR30036">
    <property type="entry name" value="D-XYLOSE-BINDING PERIPLASMIC PROTEIN"/>
    <property type="match status" value="1"/>
</dbReference>
<dbReference type="RefSeq" id="WP_380544299.1">
    <property type="nucleotide sequence ID" value="NZ_JBHFAB010000038.1"/>
</dbReference>
<dbReference type="InterPro" id="IPR025997">
    <property type="entry name" value="SBP_2_dom"/>
</dbReference>
<gene>
    <name evidence="5" type="ORF">ACEZDE_32435</name>
</gene>
<dbReference type="SUPFAM" id="SSF53822">
    <property type="entry name" value="Periplasmic binding protein-like I"/>
    <property type="match status" value="1"/>
</dbReference>
<evidence type="ECO:0000313" key="5">
    <source>
        <dbReference type="EMBL" id="MFC1421314.1"/>
    </source>
</evidence>
<evidence type="ECO:0000256" key="1">
    <source>
        <dbReference type="ARBA" id="ARBA00004196"/>
    </source>
</evidence>
<feature type="signal peptide" evidence="3">
    <location>
        <begin position="1"/>
        <end position="26"/>
    </location>
</feature>
<comment type="caution">
    <text evidence="5">The sequence shown here is derived from an EMBL/GenBank/DDBJ whole genome shotgun (WGS) entry which is preliminary data.</text>
</comment>
<keyword evidence="6" id="KW-1185">Reference proteome</keyword>
<dbReference type="Gene3D" id="3.40.50.2300">
    <property type="match status" value="2"/>
</dbReference>
<feature type="chain" id="PRO_5046398141" evidence="3">
    <location>
        <begin position="27"/>
        <end position="384"/>
    </location>
</feature>
<dbReference type="PANTHER" id="PTHR30036:SF7">
    <property type="entry name" value="ABC TRANSPORTER PERIPLASMIC-BINDING PROTEIN YPHF"/>
    <property type="match status" value="1"/>
</dbReference>
<dbReference type="InterPro" id="IPR050555">
    <property type="entry name" value="Bact_Solute-Bind_Prot2"/>
</dbReference>
<sequence>MRSNLRNRRFAALAAVAVMALTAATACSKQGAGSTTPAAAGSDSAGASAAAPAIQGDITFNDANLAKLDAALKTALAGKDVSKLDLAMVVNVAVDYWNAGKVGFNKGVADLGVKGTFQAPANGRLDQQLSIIQTLRGQNISGFSVSAIDPTAIKAPIASANAAGIPVLAIDSPLPAEDGADLYLGTPNYEAGQKAGEAMKAALGGKGEVAVLVGSLTASNAVQRIQGFEDALKGTGIKVVNKLSDSMDASKALTNAQTAVQTDPNITGLYGVYSYDGPSAAQAVQAAGKSGHIKIISDDTDPQTLQFIQSGAIQATIVQEPYQQGYTGAYLLAAFKVLGKDATLALVKPYLESDGTTVSSGVGVVTQANLSAYKAKLTQLGIAG</sequence>
<comment type="similarity">
    <text evidence="2">Belongs to the bacterial solute-binding protein 2 family.</text>
</comment>
<dbReference type="PROSITE" id="PS51257">
    <property type="entry name" value="PROKAR_LIPOPROTEIN"/>
    <property type="match status" value="1"/>
</dbReference>
<dbReference type="EMBL" id="JBHFAB010000038">
    <property type="protein sequence ID" value="MFC1421314.1"/>
    <property type="molecule type" value="Genomic_DNA"/>
</dbReference>
<name>A0ABV6W5L5_9ACTN</name>
<reference evidence="5 6" key="1">
    <citation type="submission" date="2024-09" db="EMBL/GenBank/DDBJ databases">
        <authorList>
            <person name="Lee S.D."/>
        </authorList>
    </citation>
    <scope>NUCLEOTIDE SEQUENCE [LARGE SCALE GENOMIC DNA]</scope>
    <source>
        <strain evidence="5 6">N8-3</strain>
    </source>
</reference>
<accession>A0ABV6W5L5</accession>
<comment type="subcellular location">
    <subcellularLocation>
        <location evidence="1">Cell envelope</location>
    </subcellularLocation>
</comment>
<evidence type="ECO:0000256" key="3">
    <source>
        <dbReference type="SAM" id="SignalP"/>
    </source>
</evidence>
<proteinExistence type="inferred from homology"/>
<dbReference type="Pfam" id="PF13407">
    <property type="entry name" value="Peripla_BP_4"/>
    <property type="match status" value="1"/>
</dbReference>
<keyword evidence="3" id="KW-0732">Signal</keyword>
<evidence type="ECO:0000259" key="4">
    <source>
        <dbReference type="Pfam" id="PF13407"/>
    </source>
</evidence>
<organism evidence="5 6">
    <name type="scientific">Streptacidiphilus cavernicola</name>
    <dbReference type="NCBI Taxonomy" id="3342716"/>
    <lineage>
        <taxon>Bacteria</taxon>
        <taxon>Bacillati</taxon>
        <taxon>Actinomycetota</taxon>
        <taxon>Actinomycetes</taxon>
        <taxon>Kitasatosporales</taxon>
        <taxon>Streptomycetaceae</taxon>
        <taxon>Streptacidiphilus</taxon>
    </lineage>
</organism>
<evidence type="ECO:0000313" key="6">
    <source>
        <dbReference type="Proteomes" id="UP001592531"/>
    </source>
</evidence>
<dbReference type="Proteomes" id="UP001592531">
    <property type="component" value="Unassembled WGS sequence"/>
</dbReference>
<protein>
    <submittedName>
        <fullName evidence="5">Substrate-binding domain-containing protein</fullName>
    </submittedName>
</protein>